<keyword evidence="3" id="KW-0812">Transmembrane</keyword>
<evidence type="ECO:0000256" key="2">
    <source>
        <dbReference type="SAM" id="MobiDB-lite"/>
    </source>
</evidence>
<comment type="caution">
    <text evidence="4">The sequence shown here is derived from an EMBL/GenBank/DDBJ whole genome shotgun (WGS) entry which is preliminary data.</text>
</comment>
<feature type="coiled-coil region" evidence="1">
    <location>
        <begin position="48"/>
        <end position="75"/>
    </location>
</feature>
<keyword evidence="3" id="KW-1133">Transmembrane helix</keyword>
<dbReference type="AlphaFoldDB" id="A0A1Q6DSU4"/>
<feature type="coiled-coil region" evidence="1">
    <location>
        <begin position="108"/>
        <end position="138"/>
    </location>
</feature>
<reference evidence="4" key="1">
    <citation type="submission" date="2016-12" db="EMBL/GenBank/DDBJ databases">
        <title>Discovery of methanogenic haloarchaea.</title>
        <authorList>
            <person name="Sorokin D.Y."/>
            <person name="Makarova K.S."/>
            <person name="Abbas B."/>
            <person name="Ferrer M."/>
            <person name="Golyshin P.N."/>
        </authorList>
    </citation>
    <scope>NUCLEOTIDE SEQUENCE [LARGE SCALE GENOMIC DNA]</scope>
    <source>
        <strain evidence="4">HMET1</strain>
    </source>
</reference>
<evidence type="ECO:0000256" key="1">
    <source>
        <dbReference type="SAM" id="Coils"/>
    </source>
</evidence>
<evidence type="ECO:0000313" key="4">
    <source>
        <dbReference type="EMBL" id="OKY77445.1"/>
    </source>
</evidence>
<keyword evidence="1" id="KW-0175">Coiled coil</keyword>
<dbReference type="Gene3D" id="1.10.10.10">
    <property type="entry name" value="Winged helix-like DNA-binding domain superfamily/Winged helix DNA-binding domain"/>
    <property type="match status" value="2"/>
</dbReference>
<keyword evidence="5" id="KW-1185">Reference proteome</keyword>
<feature type="compositionally biased region" description="Polar residues" evidence="2">
    <location>
        <begin position="296"/>
        <end position="308"/>
    </location>
</feature>
<feature type="transmembrane region" description="Helical" evidence="3">
    <location>
        <begin position="6"/>
        <end position="33"/>
    </location>
</feature>
<dbReference type="InterPro" id="IPR036388">
    <property type="entry name" value="WH-like_DNA-bd_sf"/>
</dbReference>
<dbReference type="EMBL" id="MSDW01000002">
    <property type="protein sequence ID" value="OKY77445.1"/>
    <property type="molecule type" value="Genomic_DNA"/>
</dbReference>
<name>A0A1Q6DSU4_METT1</name>
<accession>A0A1Q6DSU4</accession>
<feature type="region of interest" description="Disordered" evidence="2">
    <location>
        <begin position="288"/>
        <end position="308"/>
    </location>
</feature>
<proteinExistence type="predicted"/>
<gene>
    <name evidence="4" type="ORF">BTN85_2096</name>
</gene>
<evidence type="ECO:0000313" key="5">
    <source>
        <dbReference type="Proteomes" id="UP000185744"/>
    </source>
</evidence>
<protein>
    <submittedName>
        <fullName evidence="4">Transciptional regulator containing HTH domain</fullName>
    </submittedName>
</protein>
<dbReference type="Pfam" id="PF10007">
    <property type="entry name" value="DUF2250"/>
    <property type="match status" value="1"/>
</dbReference>
<organism evidence="4 5">
    <name type="scientific">Methanohalarchaeum thermophilum</name>
    <dbReference type="NCBI Taxonomy" id="1903181"/>
    <lineage>
        <taxon>Archaea</taxon>
        <taxon>Methanobacteriati</taxon>
        <taxon>Methanobacteriota</taxon>
        <taxon>Methanonatronarchaeia</taxon>
        <taxon>Methanonatronarchaeales</taxon>
        <taxon>Methanonatronarchaeaceae</taxon>
        <taxon>Candidatus Methanohalarchaeum</taxon>
    </lineage>
</organism>
<dbReference type="InterPro" id="IPR019254">
    <property type="entry name" value="DUF2250"/>
</dbReference>
<evidence type="ECO:0000256" key="3">
    <source>
        <dbReference type="SAM" id="Phobius"/>
    </source>
</evidence>
<keyword evidence="3" id="KW-0472">Membrane</keyword>
<dbReference type="Proteomes" id="UP000185744">
    <property type="component" value="Unassembled WGS sequence"/>
</dbReference>
<dbReference type="InParanoid" id="A0A1Q6DSU4"/>
<sequence length="316" mass="36566">MVFLFWFVGWLGYFLVFSVISLVFDSVFIYVMVFSGSHLEDDSGMSRVERLRREADTIFCRLEEVEERLEEARHREGSHWEDNTLEISLGSVDGDEIDLSLDLDLSAVENAQKRYDKANEVEEKLKKKEKVKGELVDAPSDPVSILVLAHLKKAKGDYPKNIALTLNQDIGVKRCRRCCQALKENGLLEKIPSGMLKRKNVKLKRSLETHQHHTYYTLSDTGSHLLRKLGQKETKKSYLYKYPESRKIAKKLKQKPHNPRKLQNKLKTNKKTIKIHLKAMNIAGLIKTNKPKNHDTNQQTTYKTTEQTNKILKKIT</sequence>